<dbReference type="RefSeq" id="WP_014151772.1">
    <property type="nucleotide sequence ID" value="NC_016113.1"/>
</dbReference>
<dbReference type="Proteomes" id="UP000007842">
    <property type="component" value="Plasmid pSCATT"/>
</dbReference>
<evidence type="ECO:0000313" key="3">
    <source>
        <dbReference type="Proteomes" id="UP000007842"/>
    </source>
</evidence>
<reference evidence="3" key="1">
    <citation type="submission" date="2011-12" db="EMBL/GenBank/DDBJ databases">
        <title>Complete genome sequence of Streptomyces cattleya strain DSM 46488.</title>
        <authorList>
            <person name="Ou H.-Y."/>
            <person name="Li P."/>
            <person name="Zhao C."/>
            <person name="O'Hagan D."/>
            <person name="Deng Z."/>
        </authorList>
    </citation>
    <scope>NUCLEOTIDE SEQUENCE [LARGE SCALE GENOMIC DNA]</scope>
    <source>
        <strain evidence="3">ATCC 35852 / DSM 46488 / JCM 4925 / NBRC 14057 / NRRL 8057</strain>
        <plasmid evidence="3">Plasmid pSCATT</plasmid>
    </source>
</reference>
<name>F8JJX7_STREN</name>
<protein>
    <submittedName>
        <fullName evidence="2">Uncharacterized protein</fullName>
    </submittedName>
</protein>
<dbReference type="AlphaFoldDB" id="F8JJX7"/>
<keyword evidence="2" id="KW-0614">Plasmid</keyword>
<gene>
    <name evidence="2" type="ordered locus">SCATT_p03980</name>
</gene>
<evidence type="ECO:0000256" key="1">
    <source>
        <dbReference type="SAM" id="SignalP"/>
    </source>
</evidence>
<feature type="signal peptide" evidence="1">
    <location>
        <begin position="1"/>
        <end position="28"/>
    </location>
</feature>
<dbReference type="HOGENOM" id="CLU_2221690_0_0_11"/>
<keyword evidence="3" id="KW-1185">Reference proteome</keyword>
<sequence length="105" mass="10570">MHRLFRTVIAVLAGGALAVPLAAGPATAASGQFTWRGPAGKGYYVSNPPDGKCLAMAQSASGAHNGTRGPATVYADKGCAGARHRLAPGQDAPGSFAFRSVRFGA</sequence>
<accession>G8XFV2</accession>
<dbReference type="OrthoDB" id="4229249at2"/>
<organism evidence="2 3">
    <name type="scientific">Streptantibioticus cattleyicolor (strain ATCC 35852 / DSM 46488 / JCM 4925 / NBRC 14057 / NRRL 8057)</name>
    <name type="common">Streptomyces cattleya</name>
    <dbReference type="NCBI Taxonomy" id="1003195"/>
    <lineage>
        <taxon>Bacteria</taxon>
        <taxon>Bacillati</taxon>
        <taxon>Actinomycetota</taxon>
        <taxon>Actinomycetes</taxon>
        <taxon>Kitasatosporales</taxon>
        <taxon>Streptomycetaceae</taxon>
        <taxon>Streptantibioticus</taxon>
    </lineage>
</organism>
<feature type="chain" id="PRO_5003378892" evidence="1">
    <location>
        <begin position="29"/>
        <end position="105"/>
    </location>
</feature>
<dbReference type="PATRIC" id="fig|1003195.11.peg.1285"/>
<accession>F8JJX7</accession>
<dbReference type="EMBL" id="CP003229">
    <property type="protein sequence ID" value="AEW98591.1"/>
    <property type="molecule type" value="Genomic_DNA"/>
</dbReference>
<geneLocation type="plasmid" evidence="2 3">
    <name>pSCATT</name>
</geneLocation>
<evidence type="ECO:0000313" key="2">
    <source>
        <dbReference type="EMBL" id="AEW98591.1"/>
    </source>
</evidence>
<proteinExistence type="predicted"/>
<dbReference type="KEGG" id="sct:SCAT_p1325"/>
<dbReference type="KEGG" id="scy:SCATT_p03980"/>
<keyword evidence="1" id="KW-0732">Signal</keyword>